<accession>A0A1Y3AQL9</accession>
<dbReference type="InterPro" id="IPR001932">
    <property type="entry name" value="PPM-type_phosphatase-like_dom"/>
</dbReference>
<comment type="caution">
    <text evidence="11">The sequence shown here is derived from an EMBL/GenBank/DDBJ whole genome shotgun (WGS) entry which is preliminary data.</text>
</comment>
<dbReference type="Proteomes" id="UP000194236">
    <property type="component" value="Unassembled WGS sequence"/>
</dbReference>
<dbReference type="SMART" id="SM00332">
    <property type="entry name" value="PP2Cc"/>
    <property type="match status" value="1"/>
</dbReference>
<evidence type="ECO:0000259" key="10">
    <source>
        <dbReference type="PROSITE" id="PS51746"/>
    </source>
</evidence>
<keyword evidence="7 9" id="KW-0904">Protein phosphatase</keyword>
<evidence type="ECO:0000313" key="11">
    <source>
        <dbReference type="EMBL" id="OTF70277.1"/>
    </source>
</evidence>
<organism evidence="11 12">
    <name type="scientific">Euroglyphus maynei</name>
    <name type="common">Mayne's house dust mite</name>
    <dbReference type="NCBI Taxonomy" id="6958"/>
    <lineage>
        <taxon>Eukaryota</taxon>
        <taxon>Metazoa</taxon>
        <taxon>Ecdysozoa</taxon>
        <taxon>Arthropoda</taxon>
        <taxon>Chelicerata</taxon>
        <taxon>Arachnida</taxon>
        <taxon>Acari</taxon>
        <taxon>Acariformes</taxon>
        <taxon>Sarcoptiformes</taxon>
        <taxon>Astigmata</taxon>
        <taxon>Psoroptidia</taxon>
        <taxon>Analgoidea</taxon>
        <taxon>Pyroglyphidae</taxon>
        <taxon>Pyroglyphinae</taxon>
        <taxon>Euroglyphus</taxon>
    </lineage>
</organism>
<dbReference type="InterPro" id="IPR015655">
    <property type="entry name" value="PP2C"/>
</dbReference>
<dbReference type="InterPro" id="IPR036457">
    <property type="entry name" value="PPM-type-like_dom_sf"/>
</dbReference>
<evidence type="ECO:0000256" key="8">
    <source>
        <dbReference type="ARBA" id="ARBA00023211"/>
    </source>
</evidence>
<reference evidence="11 12" key="1">
    <citation type="submission" date="2017-03" db="EMBL/GenBank/DDBJ databases">
        <title>Genome Survey of Euroglyphus maynei.</title>
        <authorList>
            <person name="Arlian L.G."/>
            <person name="Morgan M.S."/>
            <person name="Rider S.D."/>
        </authorList>
    </citation>
    <scope>NUCLEOTIDE SEQUENCE [LARGE SCALE GENOMIC DNA]</scope>
    <source>
        <strain evidence="11">Arlian Lab</strain>
        <tissue evidence="11">Whole body</tissue>
    </source>
</reference>
<dbReference type="SUPFAM" id="SSF81606">
    <property type="entry name" value="PP2C-like"/>
    <property type="match status" value="1"/>
</dbReference>
<evidence type="ECO:0000256" key="2">
    <source>
        <dbReference type="ARBA" id="ARBA00006702"/>
    </source>
</evidence>
<keyword evidence="8" id="KW-0464">Manganese</keyword>
<dbReference type="InterPro" id="IPR000222">
    <property type="entry name" value="PP2C_BS"/>
</dbReference>
<dbReference type="PROSITE" id="PS51746">
    <property type="entry name" value="PPM_2"/>
    <property type="match status" value="1"/>
</dbReference>
<keyword evidence="12" id="KW-1185">Reference proteome</keyword>
<protein>
    <recommendedName>
        <fullName evidence="3">protein-serine/threonine phosphatase</fullName>
        <ecNumber evidence="3">3.1.3.16</ecNumber>
    </recommendedName>
</protein>
<dbReference type="EMBL" id="MUJZ01066430">
    <property type="protein sequence ID" value="OTF70277.1"/>
    <property type="molecule type" value="Genomic_DNA"/>
</dbReference>
<comment type="cofactor">
    <cofactor evidence="1">
        <name>Mn(2+)</name>
        <dbReference type="ChEBI" id="CHEBI:29035"/>
    </cofactor>
</comment>
<dbReference type="GO" id="GO:0004722">
    <property type="term" value="F:protein serine/threonine phosphatase activity"/>
    <property type="evidence" value="ECO:0007669"/>
    <property type="project" value="UniProtKB-EC"/>
</dbReference>
<dbReference type="OrthoDB" id="10264738at2759"/>
<keyword evidence="4" id="KW-0479">Metal-binding</keyword>
<proteinExistence type="inferred from homology"/>
<comment type="similarity">
    <text evidence="2 9">Belongs to the PP2C family.</text>
</comment>
<dbReference type="PANTHER" id="PTHR13832:SF803">
    <property type="entry name" value="PROTEIN PHOSPHATASE 1G"/>
    <property type="match status" value="1"/>
</dbReference>
<evidence type="ECO:0000256" key="7">
    <source>
        <dbReference type="ARBA" id="ARBA00022912"/>
    </source>
</evidence>
<dbReference type="Pfam" id="PF00481">
    <property type="entry name" value="PP2C"/>
    <property type="match status" value="1"/>
</dbReference>
<evidence type="ECO:0000256" key="9">
    <source>
        <dbReference type="RuleBase" id="RU003465"/>
    </source>
</evidence>
<dbReference type="PROSITE" id="PS01032">
    <property type="entry name" value="PPM_1"/>
    <property type="match status" value="1"/>
</dbReference>
<evidence type="ECO:0000256" key="6">
    <source>
        <dbReference type="ARBA" id="ARBA00022842"/>
    </source>
</evidence>
<sequence>MGSYLSKPITKVDSSFCENQNFVCCSASIQGWRKTQEDEHVEILEYDDKGTGFFAVFDGHGGDEVSKYCARKFPDFIKNSDFFKENKIPQALEHSFLKFDNTLKEPKVLAELKKIANIDDAIDIDEDETSVLRKEAHMPIEELLTKNFKINYANVGDSRCVLSREGKAVDMSEDHKPEDDKEKERIINAGGEITFDGRVNGGLNLSRAIGDHMYKNNTNLSDREQMITALPDIRTSQIDVEKDDFLFLACDGI</sequence>
<dbReference type="PANTHER" id="PTHR13832">
    <property type="entry name" value="PROTEIN PHOSPHATASE 2C"/>
    <property type="match status" value="1"/>
</dbReference>
<evidence type="ECO:0000313" key="12">
    <source>
        <dbReference type="Proteomes" id="UP000194236"/>
    </source>
</evidence>
<dbReference type="EC" id="3.1.3.16" evidence="3"/>
<feature type="domain" description="PPM-type phosphatase" evidence="10">
    <location>
        <begin position="23"/>
        <end position="253"/>
    </location>
</feature>
<dbReference type="AlphaFoldDB" id="A0A1Y3AQL9"/>
<feature type="non-terminal residue" evidence="11">
    <location>
        <position position="253"/>
    </location>
</feature>
<dbReference type="GO" id="GO:0046872">
    <property type="term" value="F:metal ion binding"/>
    <property type="evidence" value="ECO:0007669"/>
    <property type="project" value="UniProtKB-KW"/>
</dbReference>
<gene>
    <name evidence="11" type="ORF">BLA29_005407</name>
</gene>
<name>A0A1Y3AQL9_EURMA</name>
<evidence type="ECO:0000256" key="4">
    <source>
        <dbReference type="ARBA" id="ARBA00022723"/>
    </source>
</evidence>
<evidence type="ECO:0000256" key="3">
    <source>
        <dbReference type="ARBA" id="ARBA00013081"/>
    </source>
</evidence>
<evidence type="ECO:0000256" key="5">
    <source>
        <dbReference type="ARBA" id="ARBA00022801"/>
    </source>
</evidence>
<dbReference type="CDD" id="cd00143">
    <property type="entry name" value="PP2Cc"/>
    <property type="match status" value="1"/>
</dbReference>
<keyword evidence="6" id="KW-0460">Magnesium</keyword>
<dbReference type="Gene3D" id="3.60.40.10">
    <property type="entry name" value="PPM-type phosphatase domain"/>
    <property type="match status" value="1"/>
</dbReference>
<evidence type="ECO:0000256" key="1">
    <source>
        <dbReference type="ARBA" id="ARBA00001936"/>
    </source>
</evidence>
<keyword evidence="5 9" id="KW-0378">Hydrolase</keyword>